<dbReference type="NCBIfam" id="NF033551">
    <property type="entry name" value="transpos_IS1182"/>
    <property type="match status" value="1"/>
</dbReference>
<reference evidence="3" key="1">
    <citation type="submission" date="2017-12" db="EMBL/GenBank/DDBJ databases">
        <title>First report on the novel genomospecies/subspecies of Pectobacterium carotovorum in Russia.</title>
        <authorList>
            <person name="Shirshikov F.V."/>
            <person name="Miroshnikov K."/>
            <person name="Toshakov S.V."/>
            <person name="Kabanova A.P."/>
            <person name="Barannik A.P."/>
            <person name="Shneider M."/>
            <person name="Ignatov A.N."/>
            <person name="Miroshnikov K.A."/>
        </authorList>
    </citation>
    <scope>NUCLEOTIDE SEQUENCE [LARGE SCALE GENOMIC DNA]</scope>
    <source>
        <strain evidence="3">F131</strain>
    </source>
</reference>
<dbReference type="InterPro" id="IPR008490">
    <property type="entry name" value="Transposase_InsH_N"/>
</dbReference>
<protein>
    <submittedName>
        <fullName evidence="3">DDE transposase</fullName>
    </submittedName>
</protein>
<dbReference type="Pfam" id="PF05598">
    <property type="entry name" value="DUF772"/>
    <property type="match status" value="1"/>
</dbReference>
<sequence length="501" mass="57370">MLKPTLFNKIRIIRLNIAGEKMTHHIKGQGRHQVTLLPEVLDDFVTEDNSVRVIDVFVDELQLDALGFERVNAKQTGRPGYHPATMLKLYIYGYLNRIQSSRRLEKEAHRNVELMWLLERLTPDFKTIADFRKNNGKGIKNACRAFIDLCRQMQMFTDVVVAIDGSKFKAVNSKSNNFTPQKTKGHIERVEQSIALYLNKLDEADKAAEPEKNIDLTASKLAWLQKRLKELKRIQQAVVQHPDKQLSLTDPDSRLMKINNVNRQVSYNVQTAVDAKYHLIVAHEVTNTPDRGQLTAVTKLAQDAVGKADITVLADKGYYSRSDIKATQDLGAAALVPKGDTSGADRKGLFNRSLFKYDQEKDIYICPMGSELQNRFTVVEDGLEQQMYFNNMACRDCSQRSRCTTSKRDPRRIRRWVHEVEMEDMQARLNASPQTAVVRKQTVEHPFGTIKMWMGATHFLTKRFKNVSTEISLHVLAYNLKRMMSIWGTEGLAIKLRKQCN</sequence>
<proteinExistence type="predicted"/>
<dbReference type="PANTHER" id="PTHR33408">
    <property type="entry name" value="TRANSPOSASE"/>
    <property type="match status" value="1"/>
</dbReference>
<dbReference type="InterPro" id="IPR047629">
    <property type="entry name" value="IS1182_transpos"/>
</dbReference>
<accession>A0A855MH43</accession>
<dbReference type="Pfam" id="PF13751">
    <property type="entry name" value="DDE_Tnp_1_6"/>
    <property type="match status" value="1"/>
</dbReference>
<dbReference type="EMBL" id="PDVW01000026">
    <property type="protein sequence ID" value="POY48708.1"/>
    <property type="molecule type" value="Genomic_DNA"/>
</dbReference>
<name>A0A855MH43_9GAMM</name>
<feature type="domain" description="Transposase DDE" evidence="2">
    <location>
        <begin position="365"/>
        <end position="484"/>
    </location>
</feature>
<dbReference type="AlphaFoldDB" id="A0A855MH43"/>
<feature type="domain" description="Transposase InsH N-terminal" evidence="1">
    <location>
        <begin position="40"/>
        <end position="133"/>
    </location>
</feature>
<organism evidence="3">
    <name type="scientific">Pectobacterium versatile</name>
    <dbReference type="NCBI Taxonomy" id="2488639"/>
    <lineage>
        <taxon>Bacteria</taxon>
        <taxon>Pseudomonadati</taxon>
        <taxon>Pseudomonadota</taxon>
        <taxon>Gammaproteobacteria</taxon>
        <taxon>Enterobacterales</taxon>
        <taxon>Pectobacteriaceae</taxon>
        <taxon>Pectobacterium</taxon>
    </lineage>
</organism>
<comment type="caution">
    <text evidence="3">The sequence shown here is derived from an EMBL/GenBank/DDBJ whole genome shotgun (WGS) entry which is preliminary data.</text>
</comment>
<dbReference type="PANTHER" id="PTHR33408:SF2">
    <property type="entry name" value="TRANSPOSASE DDE DOMAIN-CONTAINING PROTEIN"/>
    <property type="match status" value="1"/>
</dbReference>
<evidence type="ECO:0000259" key="2">
    <source>
        <dbReference type="Pfam" id="PF13751"/>
    </source>
</evidence>
<evidence type="ECO:0000313" key="3">
    <source>
        <dbReference type="EMBL" id="POY48708.1"/>
    </source>
</evidence>
<evidence type="ECO:0000259" key="1">
    <source>
        <dbReference type="Pfam" id="PF05598"/>
    </source>
</evidence>
<dbReference type="InterPro" id="IPR025668">
    <property type="entry name" value="Tnp_DDE_dom"/>
</dbReference>
<gene>
    <name evidence="3" type="ORF">F131LOC_03559</name>
</gene>